<reference evidence="1 2" key="1">
    <citation type="submission" date="2016-09" db="EMBL/GenBank/DDBJ databases">
        <title>Genomic Taxonomy of the Vibrionaceae.</title>
        <authorList>
            <person name="Gonzalez-Castillo A."/>
            <person name="Gomez-Gil B."/>
            <person name="Enciso-Ibarra K."/>
        </authorList>
    </citation>
    <scope>NUCLEOTIDE SEQUENCE [LARGE SCALE GENOMIC DNA]</scope>
    <source>
        <strain evidence="1 2">CAIM 703</strain>
    </source>
</reference>
<evidence type="ECO:0000313" key="1">
    <source>
        <dbReference type="EMBL" id="OLQ93560.1"/>
    </source>
</evidence>
<evidence type="ECO:0000313" key="2">
    <source>
        <dbReference type="Proteomes" id="UP000186313"/>
    </source>
</evidence>
<dbReference type="AlphaFoldDB" id="A0A1Q9HRS5"/>
<comment type="caution">
    <text evidence="1">The sequence shown here is derived from an EMBL/GenBank/DDBJ whole genome shotgun (WGS) entry which is preliminary data.</text>
</comment>
<sequence>MANFNNWDVSFPTIKFVETTLNGHDKVVSFERKRDIVFEITREQGDQVTMVLVNEYILGLAAIYQIREEFPEADIIVTSGNWNGYTREAKEHGNANDLGIYNIGEFFGALFWTKPKEYVKKDRDGKPVYAYKAA</sequence>
<dbReference type="STRING" id="1381081.BIY22_03445"/>
<gene>
    <name evidence="1" type="ORF">BIY22_03445</name>
</gene>
<dbReference type="RefSeq" id="WP_075706190.1">
    <property type="nucleotide sequence ID" value="NZ_MJMJ01000001.1"/>
</dbReference>
<organism evidence="1 2">
    <name type="scientific">Vibrio panuliri</name>
    <dbReference type="NCBI Taxonomy" id="1381081"/>
    <lineage>
        <taxon>Bacteria</taxon>
        <taxon>Pseudomonadati</taxon>
        <taxon>Pseudomonadota</taxon>
        <taxon>Gammaproteobacteria</taxon>
        <taxon>Vibrionales</taxon>
        <taxon>Vibrionaceae</taxon>
        <taxon>Vibrio</taxon>
    </lineage>
</organism>
<dbReference type="Proteomes" id="UP000186313">
    <property type="component" value="Unassembled WGS sequence"/>
</dbReference>
<accession>A0A1Q9HRS5</accession>
<dbReference type="OrthoDB" id="9795247at2"/>
<name>A0A1Q9HRS5_9VIBR</name>
<proteinExistence type="predicted"/>
<dbReference type="EMBL" id="MJMJ01000001">
    <property type="protein sequence ID" value="OLQ93560.1"/>
    <property type="molecule type" value="Genomic_DNA"/>
</dbReference>
<protein>
    <submittedName>
        <fullName evidence="1">Uncharacterized protein</fullName>
    </submittedName>
</protein>